<dbReference type="Proteomes" id="UP000001075">
    <property type="component" value="Unassembled WGS sequence"/>
</dbReference>
<dbReference type="EMBL" id="JH004917">
    <property type="protein sequence ID" value="EGW13899.1"/>
    <property type="molecule type" value="Genomic_DNA"/>
</dbReference>
<name>G3IMN6_CRIGR</name>
<proteinExistence type="predicted"/>
<accession>G3IMN6</accession>
<gene>
    <name evidence="2" type="ORF">I79_025177</name>
</gene>
<reference evidence="3" key="1">
    <citation type="journal article" date="2011" name="Nat. Biotechnol.">
        <title>The genomic sequence of the Chinese hamster ovary (CHO)-K1 cell line.</title>
        <authorList>
            <person name="Xu X."/>
            <person name="Nagarajan H."/>
            <person name="Lewis N.E."/>
            <person name="Pan S."/>
            <person name="Cai Z."/>
            <person name="Liu X."/>
            <person name="Chen W."/>
            <person name="Xie M."/>
            <person name="Wang W."/>
            <person name="Hammond S."/>
            <person name="Andersen M.R."/>
            <person name="Neff N."/>
            <person name="Passarelli B."/>
            <person name="Koh W."/>
            <person name="Fan H.C."/>
            <person name="Wang J."/>
            <person name="Gui Y."/>
            <person name="Lee K.H."/>
            <person name="Betenbaugh M.J."/>
            <person name="Quake S.R."/>
            <person name="Famili I."/>
            <person name="Palsson B.O."/>
            <person name="Wang J."/>
        </authorList>
    </citation>
    <scope>NUCLEOTIDE SEQUENCE [LARGE SCALE GENOMIC DNA]</scope>
    <source>
        <strain evidence="3">CHO K1 cell line</strain>
    </source>
</reference>
<dbReference type="AlphaFoldDB" id="G3IMN6"/>
<evidence type="ECO:0000259" key="1">
    <source>
        <dbReference type="Pfam" id="PF25496"/>
    </source>
</evidence>
<feature type="domain" description="Up-regulator of cell proliferation-like" evidence="1">
    <location>
        <begin position="46"/>
        <end position="142"/>
    </location>
</feature>
<dbReference type="InterPro" id="IPR057365">
    <property type="entry name" value="URGCP"/>
</dbReference>
<organism evidence="2 3">
    <name type="scientific">Cricetulus griseus</name>
    <name type="common">Chinese hamster</name>
    <name type="synonym">Cricetulus barabensis griseus</name>
    <dbReference type="NCBI Taxonomy" id="10029"/>
    <lineage>
        <taxon>Eukaryota</taxon>
        <taxon>Metazoa</taxon>
        <taxon>Chordata</taxon>
        <taxon>Craniata</taxon>
        <taxon>Vertebrata</taxon>
        <taxon>Euteleostomi</taxon>
        <taxon>Mammalia</taxon>
        <taxon>Eutheria</taxon>
        <taxon>Euarchontoglires</taxon>
        <taxon>Glires</taxon>
        <taxon>Rodentia</taxon>
        <taxon>Myomorpha</taxon>
        <taxon>Muroidea</taxon>
        <taxon>Cricetidae</taxon>
        <taxon>Cricetinae</taxon>
        <taxon>Cricetulus</taxon>
    </lineage>
</organism>
<dbReference type="Pfam" id="PF25496">
    <property type="entry name" value="URGCP"/>
    <property type="match status" value="1"/>
</dbReference>
<sequence length="184" mass="20194">MVLDILPDAWHAEKEPDGGDDLLGPVEDIATDDIYSFELPVPDTPVNPLDLLCALLLSSDTFLKQEVLLKMSLCQFALQFVLPDSENHYHTFLLWALQGIMQTCSFQPPRGLRSFREDSGVLSRVPTFAPFMCMDVSSNSQSPSCSMPSSAQLAGCGTASGIGISIKAPILERFQMIRNVLVFP</sequence>
<dbReference type="PANTHER" id="PTHR22796">
    <property type="entry name" value="URG4-RELATED"/>
    <property type="match status" value="1"/>
</dbReference>
<dbReference type="InParanoid" id="G3IMN6"/>
<protein>
    <submittedName>
        <fullName evidence="2">Protein URG4</fullName>
    </submittedName>
</protein>
<evidence type="ECO:0000313" key="3">
    <source>
        <dbReference type="Proteomes" id="UP000001075"/>
    </source>
</evidence>
<evidence type="ECO:0000313" key="2">
    <source>
        <dbReference type="EMBL" id="EGW13899.1"/>
    </source>
</evidence>
<dbReference type="PANTHER" id="PTHR22796:SF13">
    <property type="entry name" value="UP-REGULATOR OF CELL PROLIFERATION"/>
    <property type="match status" value="1"/>
</dbReference>